<keyword evidence="1" id="KW-0472">Membrane</keyword>
<keyword evidence="1" id="KW-1133">Transmembrane helix</keyword>
<dbReference type="InterPro" id="IPR049458">
    <property type="entry name" value="EpsG-like"/>
</dbReference>
<proteinExistence type="predicted"/>
<organism evidence="2 3">
    <name type="scientific">Flavobacterium chilense</name>
    <dbReference type="NCBI Taxonomy" id="946677"/>
    <lineage>
        <taxon>Bacteria</taxon>
        <taxon>Pseudomonadati</taxon>
        <taxon>Bacteroidota</taxon>
        <taxon>Flavobacteriia</taxon>
        <taxon>Flavobacteriales</taxon>
        <taxon>Flavobacteriaceae</taxon>
        <taxon>Flavobacterium</taxon>
    </lineage>
</organism>
<keyword evidence="3" id="KW-1185">Reference proteome</keyword>
<feature type="transmembrane region" description="Helical" evidence="1">
    <location>
        <begin position="194"/>
        <end position="220"/>
    </location>
</feature>
<reference evidence="3" key="1">
    <citation type="submission" date="2016-11" db="EMBL/GenBank/DDBJ databases">
        <authorList>
            <person name="Varghese N."/>
            <person name="Submissions S."/>
        </authorList>
    </citation>
    <scope>NUCLEOTIDE SEQUENCE [LARGE SCALE GENOMIC DNA]</scope>
    <source>
        <strain evidence="3">DSM 24724</strain>
    </source>
</reference>
<evidence type="ECO:0000313" key="3">
    <source>
        <dbReference type="Proteomes" id="UP000184028"/>
    </source>
</evidence>
<keyword evidence="1" id="KW-0812">Transmembrane</keyword>
<dbReference type="EMBL" id="FRBT01000004">
    <property type="protein sequence ID" value="SHM19160.1"/>
    <property type="molecule type" value="Genomic_DNA"/>
</dbReference>
<dbReference type="RefSeq" id="WP_068843820.1">
    <property type="nucleotide sequence ID" value="NZ_FRBT01000004.1"/>
</dbReference>
<dbReference type="Pfam" id="PF14897">
    <property type="entry name" value="EpsG"/>
    <property type="match status" value="1"/>
</dbReference>
<protein>
    <submittedName>
        <fullName evidence="2">EpsG family protein</fullName>
    </submittedName>
</protein>
<feature type="transmembrane region" description="Helical" evidence="1">
    <location>
        <begin position="282"/>
        <end position="302"/>
    </location>
</feature>
<feature type="transmembrane region" description="Helical" evidence="1">
    <location>
        <begin position="314"/>
        <end position="336"/>
    </location>
</feature>
<feature type="transmembrane region" description="Helical" evidence="1">
    <location>
        <begin position="146"/>
        <end position="164"/>
    </location>
</feature>
<evidence type="ECO:0000313" key="2">
    <source>
        <dbReference type="EMBL" id="SHM19160.1"/>
    </source>
</evidence>
<dbReference type="STRING" id="946677.SAMN05444484_104326"/>
<evidence type="ECO:0000256" key="1">
    <source>
        <dbReference type="SAM" id="Phobius"/>
    </source>
</evidence>
<feature type="transmembrane region" description="Helical" evidence="1">
    <location>
        <begin position="227"/>
        <end position="245"/>
    </location>
</feature>
<sequence length="419" mass="49637">MHTIKKFSANSIKEFFLLVTSFFLWPFSSLVMSLLLYKKKWSRHLFVLFCFYFGYTFIIPVTGGDSEFYNSVLSDYFNSQISFKNFVEGLFTIETQQTDLYQPIVTWIVSRFTDNYHVLFAVFGLVFGIFYSKILWFIFDRINYKISGFAIVLFLMLLLINPIWNINGVRMWTALEVCVYGALLFFYKNKKGGIFYMILSVVFHISFFIPLVFFVLYMLLPKSKGNFLFYLYVGSILLSSLPLNFLNGIAEYFPDIIRFKLESYTDDNFASNAKEDFESSSYFIRLAIFSLNFSMIIIVFFVRFYFIKKVKDDFITLNFFNFIIFTLIWTNIFSMVPSGGRFLSFSYIILMSFVLINLTKIRLNNKFLYFKALILPLFGAFFVYNFRNFLDYQCFSLFFGNILTFNLFSEPESIIHYLK</sequence>
<feature type="transmembrane region" description="Helical" evidence="1">
    <location>
        <begin position="44"/>
        <end position="63"/>
    </location>
</feature>
<gene>
    <name evidence="2" type="ORF">SAMN05444484_104326</name>
</gene>
<dbReference type="Proteomes" id="UP000184028">
    <property type="component" value="Unassembled WGS sequence"/>
</dbReference>
<feature type="transmembrane region" description="Helical" evidence="1">
    <location>
        <begin position="15"/>
        <end position="37"/>
    </location>
</feature>
<accession>A0A1M7GSG5</accession>
<dbReference type="OrthoDB" id="784431at2"/>
<name>A0A1M7GSG5_9FLAO</name>
<feature type="transmembrane region" description="Helical" evidence="1">
    <location>
        <begin position="116"/>
        <end position="139"/>
    </location>
</feature>
<dbReference type="AlphaFoldDB" id="A0A1M7GSG5"/>
<feature type="transmembrane region" description="Helical" evidence="1">
    <location>
        <begin position="342"/>
        <end position="360"/>
    </location>
</feature>
<feature type="transmembrane region" description="Helical" evidence="1">
    <location>
        <begin position="367"/>
        <end position="384"/>
    </location>
</feature>